<reference evidence="1" key="2">
    <citation type="journal article" date="2021" name="PeerJ">
        <title>Extensive microbial diversity within the chicken gut microbiome revealed by metagenomics and culture.</title>
        <authorList>
            <person name="Gilroy R."/>
            <person name="Ravi A."/>
            <person name="Getino M."/>
            <person name="Pursley I."/>
            <person name="Horton D.L."/>
            <person name="Alikhan N.F."/>
            <person name="Baker D."/>
            <person name="Gharbi K."/>
            <person name="Hall N."/>
            <person name="Watson M."/>
            <person name="Adriaenssens E.M."/>
            <person name="Foster-Nyarko E."/>
            <person name="Jarju S."/>
            <person name="Secka A."/>
            <person name="Antonio M."/>
            <person name="Oren A."/>
            <person name="Chaudhuri R.R."/>
            <person name="La Ragione R."/>
            <person name="Hildebrand F."/>
            <person name="Pallen M.J."/>
        </authorList>
    </citation>
    <scope>NUCLEOTIDE SEQUENCE</scope>
    <source>
        <strain evidence="1">C6-149</strain>
    </source>
</reference>
<name>A0A9D9E4G2_9LACO</name>
<comment type="caution">
    <text evidence="1">The sequence shown here is derived from an EMBL/GenBank/DDBJ whole genome shotgun (WGS) entry which is preliminary data.</text>
</comment>
<evidence type="ECO:0000313" key="2">
    <source>
        <dbReference type="Proteomes" id="UP000823614"/>
    </source>
</evidence>
<sequence length="103" mass="12135">MSDYEPLDMIEEITLNDGSKYLEIGNINHNGRAEYAAEHGKIKSVRILKLNIPRSTNLINYENYINDKYHIKEETIDGFRKWEHTPEMQKVIDNILKENQLSK</sequence>
<dbReference type="AlphaFoldDB" id="A0A9D9E4G2"/>
<dbReference type="Proteomes" id="UP000823614">
    <property type="component" value="Unassembled WGS sequence"/>
</dbReference>
<proteinExistence type="predicted"/>
<gene>
    <name evidence="1" type="ORF">IAA89_00785</name>
</gene>
<accession>A0A9D9E4G2</accession>
<protein>
    <submittedName>
        <fullName evidence="1">Uncharacterized protein</fullName>
    </submittedName>
</protein>
<dbReference type="EMBL" id="JADIMP010000015">
    <property type="protein sequence ID" value="MBO8440976.1"/>
    <property type="molecule type" value="Genomic_DNA"/>
</dbReference>
<evidence type="ECO:0000313" key="1">
    <source>
        <dbReference type="EMBL" id="MBO8440976.1"/>
    </source>
</evidence>
<organism evidence="1 2">
    <name type="scientific">Candidatus Gallilactobacillus intestinavium</name>
    <dbReference type="NCBI Taxonomy" id="2840838"/>
    <lineage>
        <taxon>Bacteria</taxon>
        <taxon>Bacillati</taxon>
        <taxon>Bacillota</taxon>
        <taxon>Bacilli</taxon>
        <taxon>Lactobacillales</taxon>
        <taxon>Lactobacillaceae</taxon>
        <taxon>Lactobacillaceae incertae sedis</taxon>
        <taxon>Candidatus Gallilactobacillus</taxon>
    </lineage>
</organism>
<reference evidence="1" key="1">
    <citation type="submission" date="2020-10" db="EMBL/GenBank/DDBJ databases">
        <authorList>
            <person name="Gilroy R."/>
        </authorList>
    </citation>
    <scope>NUCLEOTIDE SEQUENCE</scope>
    <source>
        <strain evidence="1">C6-149</strain>
    </source>
</reference>